<evidence type="ECO:0000256" key="1">
    <source>
        <dbReference type="ARBA" id="ARBA00010688"/>
    </source>
</evidence>
<dbReference type="SUPFAM" id="SSF53613">
    <property type="entry name" value="Ribokinase-like"/>
    <property type="match status" value="1"/>
</dbReference>
<dbReference type="InterPro" id="IPR029056">
    <property type="entry name" value="Ribokinase-like"/>
</dbReference>
<dbReference type="Gene3D" id="3.40.1190.20">
    <property type="match status" value="1"/>
</dbReference>
<evidence type="ECO:0000313" key="8">
    <source>
        <dbReference type="Proteomes" id="UP000548632"/>
    </source>
</evidence>
<accession>A0A839HCR6</accession>
<sequence length="305" mass="32192">MTNHSTFDPTPRIFGEVLFDCFATNSGAPPTCLLGGAPFNVAWHLHAFGQAPLFISRVGADDFGRDIIATMQAHQMTTSAVQQDRQHPSGRVAVTLDNGEPSYDIVAECAYDFIDAADLPAAPAHSLLYHGTLALRSAVSAAAWQHLCAEHQPARFVDVNLRAPWWQPAQVQALLTGARWIKLNVAELAQLAPAGTTLVERAQALLDQHGAACVIVTQGAAGACAISATAPPLSVSPPASVPVVDTVGAGDAFAAVFILGLMRHWPLPVTLNRAQQFAAAIVGQRGATVQDAAFYAAISRSWSTD</sequence>
<proteinExistence type="inferred from homology"/>
<dbReference type="Pfam" id="PF00294">
    <property type="entry name" value="PfkB"/>
    <property type="match status" value="1"/>
</dbReference>
<evidence type="ECO:0000259" key="6">
    <source>
        <dbReference type="Pfam" id="PF00294"/>
    </source>
</evidence>
<keyword evidence="4 7" id="KW-0418">Kinase</keyword>
<dbReference type="PROSITE" id="PS00583">
    <property type="entry name" value="PFKB_KINASES_1"/>
    <property type="match status" value="1"/>
</dbReference>
<evidence type="ECO:0000256" key="2">
    <source>
        <dbReference type="ARBA" id="ARBA00022679"/>
    </source>
</evidence>
<dbReference type="InterPro" id="IPR050306">
    <property type="entry name" value="PfkB_Carbo_kinase"/>
</dbReference>
<keyword evidence="8" id="KW-1185">Reference proteome</keyword>
<dbReference type="RefSeq" id="WP_182581935.1">
    <property type="nucleotide sequence ID" value="NZ_JABVCQ010000002.1"/>
</dbReference>
<dbReference type="GO" id="GO:0016301">
    <property type="term" value="F:kinase activity"/>
    <property type="evidence" value="ECO:0007669"/>
    <property type="project" value="UniProtKB-KW"/>
</dbReference>
<evidence type="ECO:0000256" key="5">
    <source>
        <dbReference type="ARBA" id="ARBA00022840"/>
    </source>
</evidence>
<keyword evidence="3" id="KW-0547">Nucleotide-binding</keyword>
<keyword evidence="2" id="KW-0808">Transferase</keyword>
<gene>
    <name evidence="7" type="ORF">HUK38_01110</name>
</gene>
<dbReference type="PANTHER" id="PTHR43085:SF1">
    <property type="entry name" value="PSEUDOURIDINE KINASE-RELATED"/>
    <property type="match status" value="1"/>
</dbReference>
<dbReference type="Proteomes" id="UP000548632">
    <property type="component" value="Unassembled WGS sequence"/>
</dbReference>
<dbReference type="InterPro" id="IPR011611">
    <property type="entry name" value="PfkB_dom"/>
</dbReference>
<evidence type="ECO:0000256" key="3">
    <source>
        <dbReference type="ARBA" id="ARBA00022741"/>
    </source>
</evidence>
<feature type="domain" description="Carbohydrate kinase PfkB" evidence="6">
    <location>
        <begin position="31"/>
        <end position="288"/>
    </location>
</feature>
<keyword evidence="5" id="KW-0067">ATP-binding</keyword>
<protein>
    <submittedName>
        <fullName evidence="7">Carbohydrate kinase</fullName>
    </submittedName>
</protein>
<organism evidence="7 8">
    <name type="scientific">Thiospirillum jenense</name>
    <dbReference type="NCBI Taxonomy" id="1653858"/>
    <lineage>
        <taxon>Bacteria</taxon>
        <taxon>Pseudomonadati</taxon>
        <taxon>Pseudomonadota</taxon>
        <taxon>Gammaproteobacteria</taxon>
        <taxon>Chromatiales</taxon>
        <taxon>Chromatiaceae</taxon>
        <taxon>Thiospirillum</taxon>
    </lineage>
</organism>
<dbReference type="PANTHER" id="PTHR43085">
    <property type="entry name" value="HEXOKINASE FAMILY MEMBER"/>
    <property type="match status" value="1"/>
</dbReference>
<dbReference type="GO" id="GO:0005524">
    <property type="term" value="F:ATP binding"/>
    <property type="evidence" value="ECO:0007669"/>
    <property type="project" value="UniProtKB-KW"/>
</dbReference>
<dbReference type="InterPro" id="IPR002173">
    <property type="entry name" value="Carboh/pur_kinase_PfkB_CS"/>
</dbReference>
<reference evidence="7 8" key="1">
    <citation type="journal article" date="2020" name="Arch. Microbiol.">
        <title>The genome sequence of the giant phototrophic gammaproteobacterium Thiospirillum jenense gives insight into its physiological properties and phylogenetic relationships.</title>
        <authorList>
            <person name="Imhoff J.F."/>
            <person name="Meyer T.E."/>
            <person name="Kyndt J.A."/>
        </authorList>
    </citation>
    <scope>NUCLEOTIDE SEQUENCE [LARGE SCALE GENOMIC DNA]</scope>
    <source>
        <strain evidence="7 8">DSM 216</strain>
    </source>
</reference>
<comment type="caution">
    <text evidence="7">The sequence shown here is derived from an EMBL/GenBank/DDBJ whole genome shotgun (WGS) entry which is preliminary data.</text>
</comment>
<dbReference type="AlphaFoldDB" id="A0A839HCR6"/>
<evidence type="ECO:0000256" key="4">
    <source>
        <dbReference type="ARBA" id="ARBA00022777"/>
    </source>
</evidence>
<evidence type="ECO:0000313" key="7">
    <source>
        <dbReference type="EMBL" id="MBB1124829.1"/>
    </source>
</evidence>
<comment type="similarity">
    <text evidence="1">Belongs to the carbohydrate kinase PfkB family.</text>
</comment>
<dbReference type="EMBL" id="JABVCQ010000002">
    <property type="protein sequence ID" value="MBB1124829.1"/>
    <property type="molecule type" value="Genomic_DNA"/>
</dbReference>
<name>A0A839HCR6_9GAMM</name>